<dbReference type="InterPro" id="IPR036420">
    <property type="entry name" value="BRCT_dom_sf"/>
</dbReference>
<organism evidence="7">
    <name type="scientific">viral metagenome</name>
    <dbReference type="NCBI Taxonomy" id="1070528"/>
    <lineage>
        <taxon>unclassified sequences</taxon>
        <taxon>metagenomes</taxon>
        <taxon>organismal metagenomes</taxon>
    </lineage>
</organism>
<keyword evidence="3" id="KW-0235">DNA replication</keyword>
<dbReference type="InterPro" id="IPR010995">
    <property type="entry name" value="DNA_repair_Rad51/TF_NusA_a-hlx"/>
</dbReference>
<reference evidence="7" key="1">
    <citation type="journal article" date="2020" name="Nature">
        <title>Giant virus diversity and host interactions through global metagenomics.</title>
        <authorList>
            <person name="Schulz F."/>
            <person name="Roux S."/>
            <person name="Paez-Espino D."/>
            <person name="Jungbluth S."/>
            <person name="Walsh D.A."/>
            <person name="Denef V.J."/>
            <person name="McMahon K.D."/>
            <person name="Konstantinidis K.T."/>
            <person name="Eloe-Fadrosh E.A."/>
            <person name="Kyrpides N.C."/>
            <person name="Woyke T."/>
        </authorList>
    </citation>
    <scope>NUCLEOTIDE SEQUENCE</scope>
    <source>
        <strain evidence="7">GVMAG-M-3300023179-90</strain>
    </source>
</reference>
<dbReference type="GO" id="GO:0006281">
    <property type="term" value="P:DNA repair"/>
    <property type="evidence" value="ECO:0007669"/>
    <property type="project" value="InterPro"/>
</dbReference>
<evidence type="ECO:0000256" key="4">
    <source>
        <dbReference type="ARBA" id="ARBA00023027"/>
    </source>
</evidence>
<dbReference type="InterPro" id="IPR013839">
    <property type="entry name" value="DNAligase_adenylation"/>
</dbReference>
<evidence type="ECO:0000256" key="1">
    <source>
        <dbReference type="ARBA" id="ARBA00012722"/>
    </source>
</evidence>
<dbReference type="SUPFAM" id="SSF50249">
    <property type="entry name" value="Nucleic acid-binding proteins"/>
    <property type="match status" value="1"/>
</dbReference>
<dbReference type="Gene3D" id="2.40.50.140">
    <property type="entry name" value="Nucleic acid-binding proteins"/>
    <property type="match status" value="1"/>
</dbReference>
<dbReference type="Pfam" id="PF03120">
    <property type="entry name" value="OB_DNA_ligase"/>
    <property type="match status" value="1"/>
</dbReference>
<dbReference type="Gene3D" id="3.40.50.10190">
    <property type="entry name" value="BRCT domain"/>
    <property type="match status" value="1"/>
</dbReference>
<comment type="catalytic activity">
    <reaction evidence="5">
        <text>NAD(+) + (deoxyribonucleotide)n-3'-hydroxyl + 5'-phospho-(deoxyribonucleotide)m = (deoxyribonucleotide)n+m + AMP + beta-nicotinamide D-nucleotide.</text>
        <dbReference type="EC" id="6.5.1.2"/>
    </reaction>
</comment>
<dbReference type="SUPFAM" id="SSF56091">
    <property type="entry name" value="DNA ligase/mRNA capping enzyme, catalytic domain"/>
    <property type="match status" value="1"/>
</dbReference>
<dbReference type="InterPro" id="IPR013840">
    <property type="entry name" value="DNAligase_N"/>
</dbReference>
<dbReference type="SUPFAM" id="SSF47794">
    <property type="entry name" value="Rad51 N-terminal domain-like"/>
    <property type="match status" value="1"/>
</dbReference>
<accession>A0A6C0HBG1</accession>
<dbReference type="SMART" id="SM00532">
    <property type="entry name" value="LIGANc"/>
    <property type="match status" value="1"/>
</dbReference>
<dbReference type="GO" id="GO:0006260">
    <property type="term" value="P:DNA replication"/>
    <property type="evidence" value="ECO:0007669"/>
    <property type="project" value="UniProtKB-KW"/>
</dbReference>
<dbReference type="Pfam" id="PF01653">
    <property type="entry name" value="DNA_ligase_aden"/>
    <property type="match status" value="1"/>
</dbReference>
<keyword evidence="4" id="KW-0520">NAD</keyword>
<feature type="domain" description="NAD-dependent DNA ligase N-terminal" evidence="6">
    <location>
        <begin position="24"/>
        <end position="413"/>
    </location>
</feature>
<proteinExistence type="predicted"/>
<sequence>MSKTDEKKPFEEFKTKGFAYLESLTEKQLADMVKVANDYYYNTKTSLLTDNEYDIVKEYLERKFPKNEVLSEIGAPIIKNKVKLPYEMASMDKIKPDTNAVVSWMKKYKGPYVISCKLDGVSGLYTTEGDTPKLYTRGDGTVGQDISHLLKVFDLPKERGIVVRGEFIIPKKVFDEKYKNDFANPRNLVSGIINAKTMDSKSKDLHFVTYEVIRPILKPSAQMSQLVELKHEVVRSKTIPEISNDVLSSILIEWRGNYEYEIDGIIVSDDNIYPRQSGNPDHAFAFKMVLSEQMAEAKVVDVIWSASKDGYLKPRVRIEPIKLGGVTIEYATGFNGKFIEDNKIGIGALIQIIRSGDVIPHIKSVTMPAEQPKMPLVPYKWTSTRVDIILENVGDDITVREKNITAFFVELEVDGLSSGNVKRIMTAGFDTISKILKMTKTDFKTVEGFKEKMIEKVFNGIHDKVTKASLLDIMVASNLLGRGLGERKIKPILEKYPDILIRGESDEDKIKMLKEIEGIGPENAKSFVSNIPGFMAFLKECELEGKLSMKNASNTQATNIVGEQVKIDISNPLFGKKIVMTKVRDKEIIEHLTKVGATLEDNIKKDTFVLIVKTHDDVSNKTKYATDNHIPIMTPQEFRVKFMV</sequence>
<keyword evidence="2" id="KW-0436">Ligase</keyword>
<dbReference type="EC" id="6.5.1.2" evidence="1"/>
<protein>
    <recommendedName>
        <fullName evidence="1">DNA ligase (NAD(+))</fullName>
        <ecNumber evidence="1">6.5.1.2</ecNumber>
    </recommendedName>
</protein>
<dbReference type="Gene3D" id="3.30.470.30">
    <property type="entry name" value="DNA ligase/mRNA capping enzyme"/>
    <property type="match status" value="1"/>
</dbReference>
<dbReference type="InterPro" id="IPR012340">
    <property type="entry name" value="NA-bd_OB-fold"/>
</dbReference>
<evidence type="ECO:0000256" key="2">
    <source>
        <dbReference type="ARBA" id="ARBA00022598"/>
    </source>
</evidence>
<dbReference type="InterPro" id="IPR004150">
    <property type="entry name" value="NAD_DNA_ligase_OB"/>
</dbReference>
<dbReference type="SUPFAM" id="SSF52113">
    <property type="entry name" value="BRCT domain"/>
    <property type="match status" value="1"/>
</dbReference>
<name>A0A6C0HBG1_9ZZZZ</name>
<dbReference type="EMBL" id="MN739924">
    <property type="protein sequence ID" value="QHT77952.1"/>
    <property type="molecule type" value="Genomic_DNA"/>
</dbReference>
<dbReference type="GO" id="GO:0000166">
    <property type="term" value="F:nucleotide binding"/>
    <property type="evidence" value="ECO:0007669"/>
    <property type="project" value="InterPro"/>
</dbReference>
<evidence type="ECO:0000256" key="3">
    <source>
        <dbReference type="ARBA" id="ARBA00022705"/>
    </source>
</evidence>
<dbReference type="AlphaFoldDB" id="A0A6C0HBG1"/>
<evidence type="ECO:0000256" key="5">
    <source>
        <dbReference type="ARBA" id="ARBA00034005"/>
    </source>
</evidence>
<evidence type="ECO:0000313" key="7">
    <source>
        <dbReference type="EMBL" id="QHT77952.1"/>
    </source>
</evidence>
<dbReference type="GO" id="GO:0003911">
    <property type="term" value="F:DNA ligase (NAD+) activity"/>
    <property type="evidence" value="ECO:0007669"/>
    <property type="project" value="UniProtKB-EC"/>
</dbReference>
<evidence type="ECO:0000259" key="6">
    <source>
        <dbReference type="SMART" id="SM00532"/>
    </source>
</evidence>